<keyword evidence="3" id="KW-1185">Reference proteome</keyword>
<sequence length="180" mass="20215">MCGQKGGFVGFCIHLVHESVISGFQALRQTDSGARAHNRIVPSDLRTDSLTTMPLSPRKDRQPVGPRQGDPRLSGRPIWQGASGETRTCDRWDLVDHRVQVRAYGGDAVPSDPALKSKWRLVRALHGYPWPDEGLKVRDHLVVDGLYDPCTKDKHKATIQTLAYHWRHFLAFILTASPCR</sequence>
<accession>A0AAV3ZWL3</accession>
<organism evidence="2 3">
    <name type="scientific">Plakobranchus ocellatus</name>
    <dbReference type="NCBI Taxonomy" id="259542"/>
    <lineage>
        <taxon>Eukaryota</taxon>
        <taxon>Metazoa</taxon>
        <taxon>Spiralia</taxon>
        <taxon>Lophotrochozoa</taxon>
        <taxon>Mollusca</taxon>
        <taxon>Gastropoda</taxon>
        <taxon>Heterobranchia</taxon>
        <taxon>Euthyneura</taxon>
        <taxon>Panpulmonata</taxon>
        <taxon>Sacoglossa</taxon>
        <taxon>Placobranchoidea</taxon>
        <taxon>Plakobranchidae</taxon>
        <taxon>Plakobranchus</taxon>
    </lineage>
</organism>
<comment type="caution">
    <text evidence="2">The sequence shown here is derived from an EMBL/GenBank/DDBJ whole genome shotgun (WGS) entry which is preliminary data.</text>
</comment>
<dbReference type="AlphaFoldDB" id="A0AAV3ZWL3"/>
<evidence type="ECO:0000313" key="3">
    <source>
        <dbReference type="Proteomes" id="UP000735302"/>
    </source>
</evidence>
<protein>
    <submittedName>
        <fullName evidence="2">Uncharacterized protein</fullName>
    </submittedName>
</protein>
<dbReference type="Proteomes" id="UP000735302">
    <property type="component" value="Unassembled WGS sequence"/>
</dbReference>
<proteinExistence type="predicted"/>
<dbReference type="EMBL" id="BLXT01002928">
    <property type="protein sequence ID" value="GFN99024.1"/>
    <property type="molecule type" value="Genomic_DNA"/>
</dbReference>
<name>A0AAV3ZWL3_9GAST</name>
<gene>
    <name evidence="2" type="ORF">PoB_002553000</name>
</gene>
<evidence type="ECO:0000256" key="1">
    <source>
        <dbReference type="SAM" id="MobiDB-lite"/>
    </source>
</evidence>
<feature type="region of interest" description="Disordered" evidence="1">
    <location>
        <begin position="45"/>
        <end position="84"/>
    </location>
</feature>
<evidence type="ECO:0000313" key="2">
    <source>
        <dbReference type="EMBL" id="GFN99024.1"/>
    </source>
</evidence>
<reference evidence="2 3" key="1">
    <citation type="journal article" date="2021" name="Elife">
        <title>Chloroplast acquisition without the gene transfer in kleptoplastic sea slugs, Plakobranchus ocellatus.</title>
        <authorList>
            <person name="Maeda T."/>
            <person name="Takahashi S."/>
            <person name="Yoshida T."/>
            <person name="Shimamura S."/>
            <person name="Takaki Y."/>
            <person name="Nagai Y."/>
            <person name="Toyoda A."/>
            <person name="Suzuki Y."/>
            <person name="Arimoto A."/>
            <person name="Ishii H."/>
            <person name="Satoh N."/>
            <person name="Nishiyama T."/>
            <person name="Hasebe M."/>
            <person name="Maruyama T."/>
            <person name="Minagawa J."/>
            <person name="Obokata J."/>
            <person name="Shigenobu S."/>
        </authorList>
    </citation>
    <scope>NUCLEOTIDE SEQUENCE [LARGE SCALE GENOMIC DNA]</scope>
</reference>